<sequence length="285" mass="30717">MATETTDMTQQGVGANGKPRLTNKELNTIWLRWAFTHLASMSYEKLQGHAYAWSYIPFANKYYADDPEAKRRLLVRHSVFFNTEPQTGQIINGIVTSLEENIALGGEVSEEMPNNIKATLMGPLAGIGDSIIQGIIVPTLLSIGMSLANGGSPLGPLFYIVAYGILGPVISFISYRTGYKLGVGAIDVIVGESARRIMDAFNVLGIMVVGALAAGNIALTTTLNIPFGDEWQPLQTTLDGVFPALLPLIAVLATWWMLGKKQYSPTKVIVILAVAISVLCVLGVF</sequence>
<accession>A0A921KL07</accession>
<dbReference type="InterPro" id="IPR004704">
    <property type="entry name" value="PTS_IID_man"/>
</dbReference>
<protein>
    <submittedName>
        <fullName evidence="2">PTS system mannose/fructose/sorbose family transporter subunit IID</fullName>
    </submittedName>
</protein>
<evidence type="ECO:0000256" key="1">
    <source>
        <dbReference type="SAM" id="Phobius"/>
    </source>
</evidence>
<dbReference type="PANTHER" id="PTHR32502">
    <property type="entry name" value="N-ACETYLGALACTOSAMINE PERMEASE II COMPONENT-RELATED"/>
    <property type="match status" value="1"/>
</dbReference>
<feature type="transmembrane region" description="Helical" evidence="1">
    <location>
        <begin position="124"/>
        <end position="145"/>
    </location>
</feature>
<dbReference type="InterPro" id="IPR050303">
    <property type="entry name" value="GatZ_KbaZ_carbometab"/>
</dbReference>
<dbReference type="GO" id="GO:0009401">
    <property type="term" value="P:phosphoenolpyruvate-dependent sugar phosphotransferase system"/>
    <property type="evidence" value="ECO:0007669"/>
    <property type="project" value="InterPro"/>
</dbReference>
<evidence type="ECO:0000313" key="2">
    <source>
        <dbReference type="EMBL" id="HJF44814.1"/>
    </source>
</evidence>
<feature type="transmembrane region" description="Helical" evidence="1">
    <location>
        <begin position="200"/>
        <end position="220"/>
    </location>
</feature>
<feature type="transmembrane region" description="Helical" evidence="1">
    <location>
        <begin position="265"/>
        <end position="284"/>
    </location>
</feature>
<dbReference type="PANTHER" id="PTHR32502:SF26">
    <property type="entry name" value="PHOSPHOTRANSFERASE SYSTEM SUGAR-SPECIFIC EIID COMPONENT"/>
    <property type="match status" value="1"/>
</dbReference>
<gene>
    <name evidence="2" type="ORF">K8U72_03400</name>
</gene>
<proteinExistence type="predicted"/>
<keyword evidence="1" id="KW-0812">Transmembrane</keyword>
<evidence type="ECO:0000313" key="3">
    <source>
        <dbReference type="Proteomes" id="UP000697330"/>
    </source>
</evidence>
<dbReference type="EMBL" id="DYWQ01000052">
    <property type="protein sequence ID" value="HJF44814.1"/>
    <property type="molecule type" value="Genomic_DNA"/>
</dbReference>
<reference evidence="2" key="2">
    <citation type="submission" date="2021-09" db="EMBL/GenBank/DDBJ databases">
        <authorList>
            <person name="Gilroy R."/>
        </authorList>
    </citation>
    <scope>NUCLEOTIDE SEQUENCE</scope>
    <source>
        <strain evidence="2">CHK124-7917</strain>
    </source>
</reference>
<dbReference type="PROSITE" id="PS51108">
    <property type="entry name" value="PTS_EIID"/>
    <property type="match status" value="1"/>
</dbReference>
<organism evidence="2 3">
    <name type="scientific">Thermophilibacter provencensis</name>
    <dbReference type="NCBI Taxonomy" id="1852386"/>
    <lineage>
        <taxon>Bacteria</taxon>
        <taxon>Bacillati</taxon>
        <taxon>Actinomycetota</taxon>
        <taxon>Coriobacteriia</taxon>
        <taxon>Coriobacteriales</taxon>
        <taxon>Atopobiaceae</taxon>
        <taxon>Thermophilibacter</taxon>
    </lineage>
</organism>
<dbReference type="AlphaFoldDB" id="A0A921KL07"/>
<feature type="transmembrane region" description="Helical" evidence="1">
    <location>
        <begin position="240"/>
        <end position="258"/>
    </location>
</feature>
<name>A0A921KL07_9ACTN</name>
<comment type="caution">
    <text evidence="2">The sequence shown here is derived from an EMBL/GenBank/DDBJ whole genome shotgun (WGS) entry which is preliminary data.</text>
</comment>
<dbReference type="Proteomes" id="UP000697330">
    <property type="component" value="Unassembled WGS sequence"/>
</dbReference>
<keyword evidence="1" id="KW-1133">Transmembrane helix</keyword>
<dbReference type="RefSeq" id="WP_273445975.1">
    <property type="nucleotide sequence ID" value="NZ_CALUGK010000001.1"/>
</dbReference>
<keyword evidence="1" id="KW-0472">Membrane</keyword>
<dbReference type="GO" id="GO:0005886">
    <property type="term" value="C:plasma membrane"/>
    <property type="evidence" value="ECO:0007669"/>
    <property type="project" value="TreeGrafter"/>
</dbReference>
<reference evidence="2" key="1">
    <citation type="journal article" date="2021" name="PeerJ">
        <title>Extensive microbial diversity within the chicken gut microbiome revealed by metagenomics and culture.</title>
        <authorList>
            <person name="Gilroy R."/>
            <person name="Ravi A."/>
            <person name="Getino M."/>
            <person name="Pursley I."/>
            <person name="Horton D.L."/>
            <person name="Alikhan N.F."/>
            <person name="Baker D."/>
            <person name="Gharbi K."/>
            <person name="Hall N."/>
            <person name="Watson M."/>
            <person name="Adriaenssens E.M."/>
            <person name="Foster-Nyarko E."/>
            <person name="Jarju S."/>
            <person name="Secka A."/>
            <person name="Antonio M."/>
            <person name="Oren A."/>
            <person name="Chaudhuri R.R."/>
            <person name="La Ragione R."/>
            <person name="Hildebrand F."/>
            <person name="Pallen M.J."/>
        </authorList>
    </citation>
    <scope>NUCLEOTIDE SEQUENCE</scope>
    <source>
        <strain evidence="2">CHK124-7917</strain>
    </source>
</reference>
<feature type="transmembrane region" description="Helical" evidence="1">
    <location>
        <begin position="157"/>
        <end position="179"/>
    </location>
</feature>
<dbReference type="Pfam" id="PF03613">
    <property type="entry name" value="EIID-AGA"/>
    <property type="match status" value="1"/>
</dbReference>